<dbReference type="Proteomes" id="UP001216390">
    <property type="component" value="Chromosome"/>
</dbReference>
<dbReference type="InterPro" id="IPR007438">
    <property type="entry name" value="DUF488"/>
</dbReference>
<dbReference type="PANTHER" id="PTHR39337">
    <property type="entry name" value="BLR5642 PROTEIN"/>
    <property type="match status" value="1"/>
</dbReference>
<proteinExistence type="predicted"/>
<accession>A0AAE9Y8D0</accession>
<dbReference type="PIRSF" id="PIRSF024492">
    <property type="entry name" value="UCP024492"/>
    <property type="match status" value="1"/>
</dbReference>
<dbReference type="RefSeq" id="WP_272738459.1">
    <property type="nucleotide sequence ID" value="NZ_CP116942.1"/>
</dbReference>
<organism evidence="2 3">
    <name type="scientific">Iamia majanohamensis</name>
    <dbReference type="NCBI Taxonomy" id="467976"/>
    <lineage>
        <taxon>Bacteria</taxon>
        <taxon>Bacillati</taxon>
        <taxon>Actinomycetota</taxon>
        <taxon>Acidimicrobiia</taxon>
        <taxon>Acidimicrobiales</taxon>
        <taxon>Iamiaceae</taxon>
        <taxon>Iamia</taxon>
    </lineage>
</organism>
<sequence length="206" mass="22443">MATIRTVGHGTLEADAFADLLRGAGVEGLWDVRRYPGSHRHPHFASDAMARWLPDRGVGYRHEPALGGRRKPAPDSPHVGLRNEQFRAYADHLTSAEFTDALGGLVDAGGGQRLAVMCAESLWWRCHRRLVADHLVLVEGIEVEHLFHDGRLAPHSPTPEARAVDGAVVYDVGFQGSLMGDDATADADTDGRWGRAGDGVSRARRR</sequence>
<evidence type="ECO:0000256" key="1">
    <source>
        <dbReference type="SAM" id="MobiDB-lite"/>
    </source>
</evidence>
<dbReference type="Pfam" id="PF04343">
    <property type="entry name" value="DUF488"/>
    <property type="match status" value="1"/>
</dbReference>
<dbReference type="EMBL" id="CP116942">
    <property type="protein sequence ID" value="WCO68945.1"/>
    <property type="molecule type" value="Genomic_DNA"/>
</dbReference>
<evidence type="ECO:0000313" key="3">
    <source>
        <dbReference type="Proteomes" id="UP001216390"/>
    </source>
</evidence>
<reference evidence="2" key="1">
    <citation type="submission" date="2023-01" db="EMBL/GenBank/DDBJ databases">
        <title>The diversity of Class Acidimicrobiia in South China Sea sediment environments and the proposal of Iamia marina sp. nov., a novel species of the genus Iamia.</title>
        <authorList>
            <person name="He Y."/>
            <person name="Tian X."/>
        </authorList>
    </citation>
    <scope>NUCLEOTIDE SEQUENCE</scope>
    <source>
        <strain evidence="2">DSM 19957</strain>
    </source>
</reference>
<dbReference type="InterPro" id="IPR014519">
    <property type="entry name" value="UCP024492"/>
</dbReference>
<gene>
    <name evidence="2" type="ORF">PO878_09435</name>
</gene>
<keyword evidence="3" id="KW-1185">Reference proteome</keyword>
<name>A0AAE9Y8D0_9ACTN</name>
<dbReference type="KEGG" id="ima:PO878_09435"/>
<dbReference type="PANTHER" id="PTHR39337:SF1">
    <property type="entry name" value="BLR5642 PROTEIN"/>
    <property type="match status" value="1"/>
</dbReference>
<evidence type="ECO:0000313" key="2">
    <source>
        <dbReference type="EMBL" id="WCO68945.1"/>
    </source>
</evidence>
<dbReference type="AlphaFoldDB" id="A0AAE9Y8D0"/>
<feature type="region of interest" description="Disordered" evidence="1">
    <location>
        <begin position="181"/>
        <end position="206"/>
    </location>
</feature>
<protein>
    <submittedName>
        <fullName evidence="2">DUF488 domain-containing protein</fullName>
    </submittedName>
</protein>